<dbReference type="PANTHER" id="PTHR46770">
    <property type="entry name" value="HOMEOBOX PROTEIN ORTHOPEDIA"/>
    <property type="match status" value="1"/>
</dbReference>
<evidence type="ECO:0000256" key="5">
    <source>
        <dbReference type="PROSITE-ProRule" id="PRU00108"/>
    </source>
</evidence>
<dbReference type="Gene3D" id="1.10.10.60">
    <property type="entry name" value="Homeodomain-like"/>
    <property type="match status" value="1"/>
</dbReference>
<organism evidence="9 10">
    <name type="scientific">Clavelina lepadiformis</name>
    <name type="common">Light-bulb sea squirt</name>
    <name type="synonym">Ascidia lepadiformis</name>
    <dbReference type="NCBI Taxonomy" id="159417"/>
    <lineage>
        <taxon>Eukaryota</taxon>
        <taxon>Metazoa</taxon>
        <taxon>Chordata</taxon>
        <taxon>Tunicata</taxon>
        <taxon>Ascidiacea</taxon>
        <taxon>Aplousobranchia</taxon>
        <taxon>Clavelinidae</taxon>
        <taxon>Clavelina</taxon>
    </lineage>
</organism>
<dbReference type="PANTHER" id="PTHR46770:SF1">
    <property type="entry name" value="HOMEOBOX PROTEIN ORTHOPEDIA"/>
    <property type="match status" value="1"/>
</dbReference>
<dbReference type="InterPro" id="IPR009057">
    <property type="entry name" value="Homeodomain-like_sf"/>
</dbReference>
<feature type="DNA-binding region" description="Homeobox" evidence="5">
    <location>
        <begin position="254"/>
        <end position="313"/>
    </location>
</feature>
<dbReference type="InterPro" id="IPR051895">
    <property type="entry name" value="OTP_Homeobox"/>
</dbReference>
<dbReference type="PROSITE" id="PS50071">
    <property type="entry name" value="HOMEOBOX_2"/>
    <property type="match status" value="1"/>
</dbReference>
<dbReference type="InterPro" id="IPR000047">
    <property type="entry name" value="HTH_motif"/>
</dbReference>
<evidence type="ECO:0000256" key="3">
    <source>
        <dbReference type="ARBA" id="ARBA00023155"/>
    </source>
</evidence>
<evidence type="ECO:0000313" key="10">
    <source>
        <dbReference type="Proteomes" id="UP001642483"/>
    </source>
</evidence>
<keyword evidence="2 5" id="KW-0238">DNA-binding</keyword>
<keyword evidence="10" id="KW-1185">Reference proteome</keyword>
<feature type="region of interest" description="Disordered" evidence="7">
    <location>
        <begin position="394"/>
        <end position="417"/>
    </location>
</feature>
<dbReference type="SMART" id="SM00389">
    <property type="entry name" value="HOX"/>
    <property type="match status" value="1"/>
</dbReference>
<evidence type="ECO:0000313" key="9">
    <source>
        <dbReference type="EMBL" id="CAK8697011.1"/>
    </source>
</evidence>
<dbReference type="InterPro" id="IPR001356">
    <property type="entry name" value="HD"/>
</dbReference>
<dbReference type="PRINTS" id="PR00031">
    <property type="entry name" value="HTHREPRESSR"/>
</dbReference>
<name>A0ABP0GZ59_CLALP</name>
<evidence type="ECO:0000256" key="2">
    <source>
        <dbReference type="ARBA" id="ARBA00023125"/>
    </source>
</evidence>
<protein>
    <recommendedName>
        <fullName evidence="8">Homeobox domain-containing protein</fullName>
    </recommendedName>
</protein>
<keyword evidence="3 5" id="KW-0371">Homeobox</keyword>
<dbReference type="EMBL" id="CAWYQH010000163">
    <property type="protein sequence ID" value="CAK8697011.1"/>
    <property type="molecule type" value="Genomic_DNA"/>
</dbReference>
<evidence type="ECO:0000256" key="6">
    <source>
        <dbReference type="RuleBase" id="RU000682"/>
    </source>
</evidence>
<gene>
    <name evidence="9" type="ORF">CVLEPA_LOCUS30300</name>
</gene>
<feature type="compositionally biased region" description="Basic and acidic residues" evidence="7">
    <location>
        <begin position="235"/>
        <end position="244"/>
    </location>
</feature>
<dbReference type="Proteomes" id="UP001642483">
    <property type="component" value="Unassembled WGS sequence"/>
</dbReference>
<comment type="subcellular location">
    <subcellularLocation>
        <location evidence="5 6">Nucleus</location>
    </subcellularLocation>
</comment>
<feature type="compositionally biased region" description="Basic and acidic residues" evidence="7">
    <location>
        <begin position="183"/>
        <end position="229"/>
    </location>
</feature>
<keyword evidence="4 5" id="KW-0539">Nucleus</keyword>
<evidence type="ECO:0000256" key="4">
    <source>
        <dbReference type="ARBA" id="ARBA00023242"/>
    </source>
</evidence>
<sequence>MCKAGVTSGQSHESNSACNEKSFCYGNRVNSQNWPKPVLSEHGEVEPSGQNRSCKHIDFYNLAYQSCSWKQDTTNSSSTSSSNDVTQIPSDYYGLDENCGRSFDPNFVEASTSLTAIDRGSAQLEQIPLPANFDRYDSKLRSLQKIVERCGKETSNKWCNSEYTWADDTSLHGVPKFYEKHQIQNAKSKAEDKTSPGNEKCEVKTRSLKYQKEQKKSLVKKSKDGKQDREDDETKEVSNNKSDDNSGSCTTPKTKRHRTRFAPSQLTELERSFASTHYPDIFMREELALRIGLSESRVQVWFQNRRAKWKKRKIADTSSNPWPFQSPSTASAFNFSGQIYPSTPNVNLLGCEGFYSLPEGNTNNHWPNSMSGMGREFSSTVEPYANSYMTSSTYSANPHHGDTTSRMSNSLTPNGLQQSSYQENYVEKTHSCNTAPLSCFQMDASQSASSSHVTRNSFSGFIPSNISGYNVKPM</sequence>
<evidence type="ECO:0000259" key="8">
    <source>
        <dbReference type="PROSITE" id="PS50071"/>
    </source>
</evidence>
<dbReference type="InterPro" id="IPR017970">
    <property type="entry name" value="Homeobox_CS"/>
</dbReference>
<evidence type="ECO:0000256" key="1">
    <source>
        <dbReference type="ARBA" id="ARBA00006503"/>
    </source>
</evidence>
<accession>A0ABP0GZ59</accession>
<dbReference type="SUPFAM" id="SSF46689">
    <property type="entry name" value="Homeodomain-like"/>
    <property type="match status" value="1"/>
</dbReference>
<feature type="domain" description="Homeobox" evidence="8">
    <location>
        <begin position="252"/>
        <end position="312"/>
    </location>
</feature>
<dbReference type="CDD" id="cd00086">
    <property type="entry name" value="homeodomain"/>
    <property type="match status" value="1"/>
</dbReference>
<comment type="similarity">
    <text evidence="1">Belongs to the paired homeobox family. Bicoid subfamily.</text>
</comment>
<dbReference type="Pfam" id="PF00046">
    <property type="entry name" value="Homeodomain"/>
    <property type="match status" value="1"/>
</dbReference>
<dbReference type="PROSITE" id="PS00027">
    <property type="entry name" value="HOMEOBOX_1"/>
    <property type="match status" value="1"/>
</dbReference>
<reference evidence="9 10" key="1">
    <citation type="submission" date="2024-02" db="EMBL/GenBank/DDBJ databases">
        <authorList>
            <person name="Daric V."/>
            <person name="Darras S."/>
        </authorList>
    </citation>
    <scope>NUCLEOTIDE SEQUENCE [LARGE SCALE GENOMIC DNA]</scope>
</reference>
<proteinExistence type="inferred from homology"/>
<evidence type="ECO:0000256" key="7">
    <source>
        <dbReference type="SAM" id="MobiDB-lite"/>
    </source>
</evidence>
<feature type="compositionally biased region" description="Polar residues" evidence="7">
    <location>
        <begin position="404"/>
        <end position="417"/>
    </location>
</feature>
<feature type="region of interest" description="Disordered" evidence="7">
    <location>
        <begin position="183"/>
        <end position="262"/>
    </location>
</feature>
<comment type="caution">
    <text evidence="9">The sequence shown here is derived from an EMBL/GenBank/DDBJ whole genome shotgun (WGS) entry which is preliminary data.</text>
</comment>